<feature type="compositionally biased region" description="Basic and acidic residues" evidence="1">
    <location>
        <begin position="16"/>
        <end position="27"/>
    </location>
</feature>
<comment type="caution">
    <text evidence="2">The sequence shown here is derived from an EMBL/GenBank/DDBJ whole genome shotgun (WGS) entry which is preliminary data.</text>
</comment>
<sequence length="112" mass="12811">MGDKVPGAMASPLRRTRGDSATTKREPRTIKEIQYTHLVRLAWELNKRGVGTVLSIPTNNAVTLLFPRASQRVKIMVVQINQVWFYAWGRSRAHRVSTRDPDAVERVWELAQ</sequence>
<accession>A0A7X0IA35</accession>
<gene>
    <name evidence="2" type="ORF">BJ992_000843</name>
</gene>
<proteinExistence type="predicted"/>
<reference evidence="2 3" key="1">
    <citation type="submission" date="2020-08" db="EMBL/GenBank/DDBJ databases">
        <title>Sequencing the genomes of 1000 actinobacteria strains.</title>
        <authorList>
            <person name="Klenk H.-P."/>
        </authorList>
    </citation>
    <scope>NUCLEOTIDE SEQUENCE [LARGE SCALE GENOMIC DNA]</scope>
    <source>
        <strain evidence="2 3">DSM 44936</strain>
    </source>
</reference>
<evidence type="ECO:0000313" key="3">
    <source>
        <dbReference type="Proteomes" id="UP000555564"/>
    </source>
</evidence>
<feature type="region of interest" description="Disordered" evidence="1">
    <location>
        <begin position="1"/>
        <end position="27"/>
    </location>
</feature>
<dbReference type="AlphaFoldDB" id="A0A7X0IA35"/>
<dbReference type="Proteomes" id="UP000555564">
    <property type="component" value="Unassembled WGS sequence"/>
</dbReference>
<protein>
    <submittedName>
        <fullName evidence="2">Uncharacterized protein</fullName>
    </submittedName>
</protein>
<evidence type="ECO:0000313" key="2">
    <source>
        <dbReference type="EMBL" id="MBB6471412.1"/>
    </source>
</evidence>
<evidence type="ECO:0000256" key="1">
    <source>
        <dbReference type="SAM" id="MobiDB-lite"/>
    </source>
</evidence>
<name>A0A7X0IA35_9ACTN</name>
<keyword evidence="3" id="KW-1185">Reference proteome</keyword>
<organism evidence="2 3">
    <name type="scientific">Sphaerisporangium rubeum</name>
    <dbReference type="NCBI Taxonomy" id="321317"/>
    <lineage>
        <taxon>Bacteria</taxon>
        <taxon>Bacillati</taxon>
        <taxon>Actinomycetota</taxon>
        <taxon>Actinomycetes</taxon>
        <taxon>Streptosporangiales</taxon>
        <taxon>Streptosporangiaceae</taxon>
        <taxon>Sphaerisporangium</taxon>
    </lineage>
</organism>
<dbReference type="RefSeq" id="WP_184978626.1">
    <property type="nucleotide sequence ID" value="NZ_BAAALO010000033.1"/>
</dbReference>
<dbReference type="EMBL" id="JACHIU010000001">
    <property type="protein sequence ID" value="MBB6471412.1"/>
    <property type="molecule type" value="Genomic_DNA"/>
</dbReference>